<gene>
    <name evidence="3" type="ORF">GCM10017667_39300</name>
</gene>
<evidence type="ECO:0000313" key="4">
    <source>
        <dbReference type="Proteomes" id="UP000632849"/>
    </source>
</evidence>
<keyword evidence="4" id="KW-1185">Reference proteome</keyword>
<proteinExistence type="predicted"/>
<dbReference type="PROSITE" id="PS51318">
    <property type="entry name" value="TAT"/>
    <property type="match status" value="1"/>
</dbReference>
<reference evidence="3" key="1">
    <citation type="journal article" date="2014" name="Int. J. Syst. Evol. Microbiol.">
        <title>Complete genome sequence of Corynebacterium casei LMG S-19264T (=DSM 44701T), isolated from a smear-ripened cheese.</title>
        <authorList>
            <consortium name="US DOE Joint Genome Institute (JGI-PGF)"/>
            <person name="Walter F."/>
            <person name="Albersmeier A."/>
            <person name="Kalinowski J."/>
            <person name="Ruckert C."/>
        </authorList>
    </citation>
    <scope>NUCLEOTIDE SEQUENCE</scope>
    <source>
        <strain evidence="3">JCM 4122</strain>
    </source>
</reference>
<dbReference type="InterPro" id="IPR006311">
    <property type="entry name" value="TAT_signal"/>
</dbReference>
<accession>A0A919BPB9</accession>
<organism evidence="3 4">
    <name type="scientific">Streptomyces filamentosus</name>
    <name type="common">Streptomyces roseosporus</name>
    <dbReference type="NCBI Taxonomy" id="67294"/>
    <lineage>
        <taxon>Bacteria</taxon>
        <taxon>Bacillati</taxon>
        <taxon>Actinomycetota</taxon>
        <taxon>Actinomycetes</taxon>
        <taxon>Kitasatosporales</taxon>
        <taxon>Streptomycetaceae</taxon>
        <taxon>Streptomyces</taxon>
    </lineage>
</organism>
<sequence length="176" mass="18499">MQTKRRVLAGIVAPATAIVLAAIGAAPTASATPSQATAETCEDICVNGVRAATHTGYDRVVFDLGAGPLPTIETGYGTSPGYMTPGGEPREMLTRGSSYLSVSLKNAENGTYSATTPHVKLFNLPTVKANQLLYTTGSILGYSPEIAFGLTLDGPVSRYNVFTLTQPNRVVVDVYR</sequence>
<dbReference type="RefSeq" id="WP_190042390.1">
    <property type="nucleotide sequence ID" value="NZ_BNBE01000002.1"/>
</dbReference>
<name>A0A919BPB9_STRFL</name>
<feature type="signal peptide" evidence="1">
    <location>
        <begin position="1"/>
        <end position="31"/>
    </location>
</feature>
<keyword evidence="1" id="KW-0732">Signal</keyword>
<evidence type="ECO:0000259" key="2">
    <source>
        <dbReference type="Pfam" id="PF24837"/>
    </source>
</evidence>
<evidence type="ECO:0000313" key="3">
    <source>
        <dbReference type="EMBL" id="GHG04843.1"/>
    </source>
</evidence>
<reference evidence="3" key="2">
    <citation type="submission" date="2020-09" db="EMBL/GenBank/DDBJ databases">
        <authorList>
            <person name="Sun Q."/>
            <person name="Ohkuma M."/>
        </authorList>
    </citation>
    <scope>NUCLEOTIDE SEQUENCE</scope>
    <source>
        <strain evidence="3">JCM 4122</strain>
    </source>
</reference>
<dbReference type="AlphaFoldDB" id="A0A919BPB9"/>
<dbReference type="Pfam" id="PF24837">
    <property type="entry name" value="AMIN-like"/>
    <property type="match status" value="1"/>
</dbReference>
<feature type="chain" id="PRO_5037434342" description="AMIN-like domain-containing protein" evidence="1">
    <location>
        <begin position="32"/>
        <end position="176"/>
    </location>
</feature>
<comment type="caution">
    <text evidence="3">The sequence shown here is derived from an EMBL/GenBank/DDBJ whole genome shotgun (WGS) entry which is preliminary data.</text>
</comment>
<dbReference type="InterPro" id="IPR056303">
    <property type="entry name" value="AMIN-like"/>
</dbReference>
<protein>
    <recommendedName>
        <fullName evidence="2">AMIN-like domain-containing protein</fullName>
    </recommendedName>
</protein>
<feature type="domain" description="AMIN-like" evidence="2">
    <location>
        <begin position="46"/>
        <end position="175"/>
    </location>
</feature>
<dbReference type="EMBL" id="BNBE01000002">
    <property type="protein sequence ID" value="GHG04843.1"/>
    <property type="molecule type" value="Genomic_DNA"/>
</dbReference>
<dbReference type="Proteomes" id="UP000632849">
    <property type="component" value="Unassembled WGS sequence"/>
</dbReference>
<evidence type="ECO:0000256" key="1">
    <source>
        <dbReference type="SAM" id="SignalP"/>
    </source>
</evidence>